<accession>A0A1R0H8V7</accession>
<gene>
    <name evidence="1" type="ORF">AYI68_g266</name>
</gene>
<evidence type="ECO:0000313" key="2">
    <source>
        <dbReference type="Proteomes" id="UP000187455"/>
    </source>
</evidence>
<protein>
    <submittedName>
        <fullName evidence="1">Uncharacterized protein</fullName>
    </submittedName>
</protein>
<dbReference type="AlphaFoldDB" id="A0A1R0H8V7"/>
<name>A0A1R0H8V7_9FUNG</name>
<sequence length="234" mass="26016">MTPLLNDLKGPKMSVNPIQINKNLILSIPEFDDLSATKSLLNLSKQWDFSSVSQVPIDSASCVTIDISKFLPRNNSPGLTLFNPKNLSDEQFTLCVMTYLPPQPQYPEFFASLFDFLAENSVQNLYFVTNNPYITLQLVPKVYERPSLPRADPYTLIATLSALSNIPVRCIPSCTGSNGTAEFSNHLARAITETSQILPSLLHSSSSNMNFIDIDLELKVNAIDSTNEDSLFYI</sequence>
<organism evidence="1 2">
    <name type="scientific">Smittium mucronatum</name>
    <dbReference type="NCBI Taxonomy" id="133383"/>
    <lineage>
        <taxon>Eukaryota</taxon>
        <taxon>Fungi</taxon>
        <taxon>Fungi incertae sedis</taxon>
        <taxon>Zoopagomycota</taxon>
        <taxon>Kickxellomycotina</taxon>
        <taxon>Harpellomycetes</taxon>
        <taxon>Harpellales</taxon>
        <taxon>Legeriomycetaceae</taxon>
        <taxon>Smittium</taxon>
    </lineage>
</organism>
<dbReference type="EMBL" id="LSSL01000079">
    <property type="protein sequence ID" value="OLY85537.1"/>
    <property type="molecule type" value="Genomic_DNA"/>
</dbReference>
<evidence type="ECO:0000313" key="1">
    <source>
        <dbReference type="EMBL" id="OLY85537.1"/>
    </source>
</evidence>
<comment type="caution">
    <text evidence="1">The sequence shown here is derived from an EMBL/GenBank/DDBJ whole genome shotgun (WGS) entry which is preliminary data.</text>
</comment>
<reference evidence="1 2" key="1">
    <citation type="journal article" date="2016" name="Mol. Biol. Evol.">
        <title>Genome-Wide Survey of Gut Fungi (Harpellales) Reveals the First Horizontally Transferred Ubiquitin Gene from a Mosquito Host.</title>
        <authorList>
            <person name="Wang Y."/>
            <person name="White M.M."/>
            <person name="Kvist S."/>
            <person name="Moncalvo J.M."/>
        </authorList>
    </citation>
    <scope>NUCLEOTIDE SEQUENCE [LARGE SCALE GENOMIC DNA]</scope>
    <source>
        <strain evidence="1 2">ALG-7-W6</strain>
    </source>
</reference>
<keyword evidence="2" id="KW-1185">Reference proteome</keyword>
<proteinExistence type="predicted"/>
<dbReference type="Proteomes" id="UP000187455">
    <property type="component" value="Unassembled WGS sequence"/>
</dbReference>